<protein>
    <recommendedName>
        <fullName evidence="3">Transposase</fullName>
    </recommendedName>
</protein>
<sequence length="61" mass="6898">MYEKISLLKPPKDENGYPIHSDGSRLSIFIILKAKGRRKINCVMRRFLPSSSVGDRPAPRG</sequence>
<evidence type="ECO:0008006" key="3">
    <source>
        <dbReference type="Google" id="ProtNLM"/>
    </source>
</evidence>
<evidence type="ECO:0000313" key="1">
    <source>
        <dbReference type="EMBL" id="KAA5267235.1"/>
    </source>
</evidence>
<keyword evidence="2" id="KW-1185">Reference proteome</keyword>
<dbReference type="EMBL" id="VVZX01000056">
    <property type="protein sequence ID" value="KAA5267235.1"/>
    <property type="molecule type" value="Genomic_DNA"/>
</dbReference>
<comment type="caution">
    <text evidence="1">The sequence shown here is derived from an EMBL/GenBank/DDBJ whole genome shotgun (WGS) entry which is preliminary data.</text>
</comment>
<evidence type="ECO:0000313" key="2">
    <source>
        <dbReference type="Proteomes" id="UP000335496"/>
    </source>
</evidence>
<dbReference type="Proteomes" id="UP000335496">
    <property type="component" value="Unassembled WGS sequence"/>
</dbReference>
<accession>A0ABQ6S7V0</accession>
<name>A0ABQ6S7V0_9BACE</name>
<proteinExistence type="predicted"/>
<gene>
    <name evidence="1" type="ORF">F2Z23_19705</name>
</gene>
<reference evidence="1 2" key="1">
    <citation type="journal article" date="2019" name="Nat. Med.">
        <title>A library of human gut bacterial isolates paired with longitudinal multiomics data enables mechanistic microbiome research.</title>
        <authorList>
            <person name="Poyet M."/>
            <person name="Groussin M."/>
            <person name="Gibbons S.M."/>
            <person name="Avila-Pacheco J."/>
            <person name="Jiang X."/>
            <person name="Kearney S.M."/>
            <person name="Perrotta A.R."/>
            <person name="Berdy B."/>
            <person name="Zhao S."/>
            <person name="Lieberman T.D."/>
            <person name="Swanson P.K."/>
            <person name="Smith M."/>
            <person name="Roesemann S."/>
            <person name="Alexander J.E."/>
            <person name="Rich S.A."/>
            <person name="Livny J."/>
            <person name="Vlamakis H."/>
            <person name="Clish C."/>
            <person name="Bullock K."/>
            <person name="Deik A."/>
            <person name="Scott J."/>
            <person name="Pierce K.A."/>
            <person name="Xavier R.J."/>
            <person name="Alm E.J."/>
        </authorList>
    </citation>
    <scope>NUCLEOTIDE SEQUENCE [LARGE SCALE GENOMIC DNA]</scope>
    <source>
        <strain evidence="1 2">BIOML-A1</strain>
    </source>
</reference>
<organism evidence="1 2">
    <name type="scientific">Bacteroides eggerthii</name>
    <dbReference type="NCBI Taxonomy" id="28111"/>
    <lineage>
        <taxon>Bacteria</taxon>
        <taxon>Pseudomonadati</taxon>
        <taxon>Bacteroidota</taxon>
        <taxon>Bacteroidia</taxon>
        <taxon>Bacteroidales</taxon>
        <taxon>Bacteroidaceae</taxon>
        <taxon>Bacteroides</taxon>
    </lineage>
</organism>
<feature type="non-terminal residue" evidence="1">
    <location>
        <position position="61"/>
    </location>
</feature>